<dbReference type="Proteomes" id="UP000531594">
    <property type="component" value="Unassembled WGS sequence"/>
</dbReference>
<accession>A0A7X0LXF6</accession>
<evidence type="ECO:0000313" key="2">
    <source>
        <dbReference type="Proteomes" id="UP000531594"/>
    </source>
</evidence>
<dbReference type="AlphaFoldDB" id="A0A7X0LXF6"/>
<dbReference type="RefSeq" id="WP_184527504.1">
    <property type="nucleotide sequence ID" value="NZ_JACHGK010000011.1"/>
</dbReference>
<evidence type="ECO:0000313" key="1">
    <source>
        <dbReference type="EMBL" id="MBB6446472.1"/>
    </source>
</evidence>
<dbReference type="EMBL" id="JACHGK010000011">
    <property type="protein sequence ID" value="MBB6446472.1"/>
    <property type="molecule type" value="Genomic_DNA"/>
</dbReference>
<proteinExistence type="predicted"/>
<sequence length="88" mass="10078">MAKFRKRPVVIDAIQWTGQNYSEIREFCGVHPQGHGHCWYSVDDKNYIGTLEGGMEASKGDYIIKGVNGEFYPCKPDIFKKTYEAVEE</sequence>
<organism evidence="1 2">
    <name type="scientific">Bacillus benzoevorans</name>
    <dbReference type="NCBI Taxonomy" id="1456"/>
    <lineage>
        <taxon>Bacteria</taxon>
        <taxon>Bacillati</taxon>
        <taxon>Bacillota</taxon>
        <taxon>Bacilli</taxon>
        <taxon>Bacillales</taxon>
        <taxon>Bacillaceae</taxon>
        <taxon>Bacillus</taxon>
    </lineage>
</organism>
<comment type="caution">
    <text evidence="1">The sequence shown here is derived from an EMBL/GenBank/DDBJ whole genome shotgun (WGS) entry which is preliminary data.</text>
</comment>
<protein>
    <recommendedName>
        <fullName evidence="3">Phage protein</fullName>
    </recommendedName>
</protein>
<reference evidence="1 2" key="1">
    <citation type="submission" date="2020-08" db="EMBL/GenBank/DDBJ databases">
        <title>Genomic Encyclopedia of Type Strains, Phase IV (KMG-IV): sequencing the most valuable type-strain genomes for metagenomic binning, comparative biology and taxonomic classification.</title>
        <authorList>
            <person name="Goeker M."/>
        </authorList>
    </citation>
    <scope>NUCLEOTIDE SEQUENCE [LARGE SCALE GENOMIC DNA]</scope>
    <source>
        <strain evidence="1 2">DSM 5391</strain>
    </source>
</reference>
<gene>
    <name evidence="1" type="ORF">HNR53_003131</name>
</gene>
<evidence type="ECO:0008006" key="3">
    <source>
        <dbReference type="Google" id="ProtNLM"/>
    </source>
</evidence>
<keyword evidence="2" id="KW-1185">Reference proteome</keyword>
<name>A0A7X0LXF6_9BACI</name>